<dbReference type="InterPro" id="IPR014729">
    <property type="entry name" value="Rossmann-like_a/b/a_fold"/>
</dbReference>
<dbReference type="InterPro" id="IPR002500">
    <property type="entry name" value="PAPS_reduct_dom"/>
</dbReference>
<dbReference type="PANTHER" id="PTHR43196">
    <property type="entry name" value="SULFATE ADENYLYLTRANSFERASE SUBUNIT 2"/>
    <property type="match status" value="1"/>
</dbReference>
<name>A0A969W7T0_9GAMM</name>
<dbReference type="EMBL" id="JAAVXB010000002">
    <property type="protein sequence ID" value="NKF21553.1"/>
    <property type="molecule type" value="Genomic_DNA"/>
</dbReference>
<reference evidence="2" key="1">
    <citation type="submission" date="2020-03" db="EMBL/GenBank/DDBJ databases">
        <title>Solimonas marina sp. nov., isolated from deep seawater of the Pacific Ocean.</title>
        <authorList>
            <person name="Liu X."/>
            <person name="Lai Q."/>
            <person name="Sun F."/>
            <person name="Gai Y."/>
            <person name="Li G."/>
            <person name="Shao Z."/>
        </authorList>
    </citation>
    <scope>NUCLEOTIDE SEQUENCE</scope>
    <source>
        <strain evidence="2">C16B3</strain>
    </source>
</reference>
<comment type="caution">
    <text evidence="2">The sequence shown here is derived from an EMBL/GenBank/DDBJ whole genome shotgun (WGS) entry which is preliminary data.</text>
</comment>
<dbReference type="PANTHER" id="PTHR43196:SF2">
    <property type="entry name" value="PHOSPHOADENOSINE PHOSPHOSULFATE REDUCTASE"/>
    <property type="match status" value="1"/>
</dbReference>
<dbReference type="InterPro" id="IPR050128">
    <property type="entry name" value="Sulfate_adenylyltrnsfr_sub2"/>
</dbReference>
<feature type="domain" description="Phosphoadenosine phosphosulphate reductase" evidence="1">
    <location>
        <begin position="9"/>
        <end position="220"/>
    </location>
</feature>
<organism evidence="2 3">
    <name type="scientific">Solimonas marina</name>
    <dbReference type="NCBI Taxonomy" id="2714601"/>
    <lineage>
        <taxon>Bacteria</taxon>
        <taxon>Pseudomonadati</taxon>
        <taxon>Pseudomonadota</taxon>
        <taxon>Gammaproteobacteria</taxon>
        <taxon>Nevskiales</taxon>
        <taxon>Nevskiaceae</taxon>
        <taxon>Solimonas</taxon>
    </lineage>
</organism>
<dbReference type="GO" id="GO:0003824">
    <property type="term" value="F:catalytic activity"/>
    <property type="evidence" value="ECO:0007669"/>
    <property type="project" value="InterPro"/>
</dbReference>
<sequence>MSPSTVHHIINVSGGKDSTATYLLALERLKGNFHAVFADTGNEHEATYEFVECLHERTGGPKVEIVRADFSADLLRHRDYILREWPKQGIPQEKVERAAALHEPTGNPFLDLCISKGRFPSRMAQFCTAELKQWPITDQIVLPALRKGPVLQWLGIRADESPNRAKQPRYNRDDSGAYLWRPIFRWTVADVWAQHRRHGLARNALYDQGMTRVGCMPCINCRKDELRLIALRFPEHIDRIRQWEEIVSTTNKRSSATFFPAVTDPMDVERPGSYSRIDTIVEWSKTGRGGRQYAMFFDDQAGGGCSNEQGLCERAA</sequence>
<protein>
    <submittedName>
        <fullName evidence="2">Phosphoadenosine phosphosulfate reductase family protein</fullName>
    </submittedName>
</protein>
<evidence type="ECO:0000313" key="2">
    <source>
        <dbReference type="EMBL" id="NKF21553.1"/>
    </source>
</evidence>
<dbReference type="AlphaFoldDB" id="A0A969W7T0"/>
<evidence type="ECO:0000259" key="1">
    <source>
        <dbReference type="Pfam" id="PF01507"/>
    </source>
</evidence>
<dbReference type="Pfam" id="PF01507">
    <property type="entry name" value="PAPS_reduct"/>
    <property type="match status" value="1"/>
</dbReference>
<dbReference type="SUPFAM" id="SSF52402">
    <property type="entry name" value="Adenine nucleotide alpha hydrolases-like"/>
    <property type="match status" value="1"/>
</dbReference>
<dbReference type="Proteomes" id="UP000653472">
    <property type="component" value="Unassembled WGS sequence"/>
</dbReference>
<dbReference type="RefSeq" id="WP_168146810.1">
    <property type="nucleotide sequence ID" value="NZ_JAAVXB010000002.1"/>
</dbReference>
<evidence type="ECO:0000313" key="3">
    <source>
        <dbReference type="Proteomes" id="UP000653472"/>
    </source>
</evidence>
<accession>A0A969W7T0</accession>
<dbReference type="Gene3D" id="3.40.50.620">
    <property type="entry name" value="HUPs"/>
    <property type="match status" value="1"/>
</dbReference>
<keyword evidence="3" id="KW-1185">Reference proteome</keyword>
<gene>
    <name evidence="2" type="ORF">G7Y82_04430</name>
</gene>
<proteinExistence type="predicted"/>